<dbReference type="Proteomes" id="UP000235672">
    <property type="component" value="Unassembled WGS sequence"/>
</dbReference>
<accession>A0A2J6QN28</accession>
<dbReference type="STRING" id="1745343.A0A2J6QN28"/>
<proteinExistence type="predicted"/>
<feature type="transmembrane region" description="Helical" evidence="1">
    <location>
        <begin position="37"/>
        <end position="59"/>
    </location>
</feature>
<evidence type="ECO:0000313" key="2">
    <source>
        <dbReference type="EMBL" id="PMD27656.1"/>
    </source>
</evidence>
<keyword evidence="1" id="KW-0472">Membrane</keyword>
<dbReference type="EMBL" id="KZ613465">
    <property type="protein sequence ID" value="PMD27656.1"/>
    <property type="molecule type" value="Genomic_DNA"/>
</dbReference>
<dbReference type="AlphaFoldDB" id="A0A2J6QN28"/>
<name>A0A2J6QN28_9HELO</name>
<protein>
    <submittedName>
        <fullName evidence="2">Uncharacterized protein</fullName>
    </submittedName>
</protein>
<reference evidence="2 3" key="1">
    <citation type="submission" date="2016-05" db="EMBL/GenBank/DDBJ databases">
        <title>A degradative enzymes factory behind the ericoid mycorrhizal symbiosis.</title>
        <authorList>
            <consortium name="DOE Joint Genome Institute"/>
            <person name="Martino E."/>
            <person name="Morin E."/>
            <person name="Grelet G."/>
            <person name="Kuo A."/>
            <person name="Kohler A."/>
            <person name="Daghino S."/>
            <person name="Barry K."/>
            <person name="Choi C."/>
            <person name="Cichocki N."/>
            <person name="Clum A."/>
            <person name="Copeland A."/>
            <person name="Hainaut M."/>
            <person name="Haridas S."/>
            <person name="Labutti K."/>
            <person name="Lindquist E."/>
            <person name="Lipzen A."/>
            <person name="Khouja H.-R."/>
            <person name="Murat C."/>
            <person name="Ohm R."/>
            <person name="Olson A."/>
            <person name="Spatafora J."/>
            <person name="Veneault-Fourrey C."/>
            <person name="Henrissat B."/>
            <person name="Grigoriev I."/>
            <person name="Martin F."/>
            <person name="Perotto S."/>
        </authorList>
    </citation>
    <scope>NUCLEOTIDE SEQUENCE [LARGE SCALE GENOMIC DNA]</scope>
    <source>
        <strain evidence="2 3">UAMH 7357</strain>
    </source>
</reference>
<keyword evidence="1" id="KW-0812">Transmembrane</keyword>
<organism evidence="2 3">
    <name type="scientific">Hyaloscypha hepaticicola</name>
    <dbReference type="NCBI Taxonomy" id="2082293"/>
    <lineage>
        <taxon>Eukaryota</taxon>
        <taxon>Fungi</taxon>
        <taxon>Dikarya</taxon>
        <taxon>Ascomycota</taxon>
        <taxon>Pezizomycotina</taxon>
        <taxon>Leotiomycetes</taxon>
        <taxon>Helotiales</taxon>
        <taxon>Hyaloscyphaceae</taxon>
        <taxon>Hyaloscypha</taxon>
    </lineage>
</organism>
<dbReference type="OrthoDB" id="2561686at2759"/>
<keyword evidence="3" id="KW-1185">Reference proteome</keyword>
<evidence type="ECO:0000313" key="3">
    <source>
        <dbReference type="Proteomes" id="UP000235672"/>
    </source>
</evidence>
<evidence type="ECO:0000256" key="1">
    <source>
        <dbReference type="SAM" id="Phobius"/>
    </source>
</evidence>
<sequence length="105" mass="11085">MPSLVDSIGNFISSIFGAITAVMSSIVAVFQSLISTVFGIIQSLFAAVGTMVSSLAHTFEDLVKFFLSNIVVIGGILAALFLYGVYQQRNGQPITAAPAKNKKVN</sequence>
<feature type="transmembrane region" description="Helical" evidence="1">
    <location>
        <begin position="12"/>
        <end position="30"/>
    </location>
</feature>
<gene>
    <name evidence="2" type="ORF">NA56DRAFT_142610</name>
</gene>
<keyword evidence="1" id="KW-1133">Transmembrane helix</keyword>
<feature type="transmembrane region" description="Helical" evidence="1">
    <location>
        <begin position="65"/>
        <end position="86"/>
    </location>
</feature>